<evidence type="ECO:0000256" key="1">
    <source>
        <dbReference type="SAM" id="Phobius"/>
    </source>
</evidence>
<protein>
    <submittedName>
        <fullName evidence="2">Uncharacterized protein</fullName>
    </submittedName>
</protein>
<name>A0A1H5F5T6_9BRAD</name>
<proteinExistence type="predicted"/>
<dbReference type="EMBL" id="FNTH01000001">
    <property type="protein sequence ID" value="SED98739.1"/>
    <property type="molecule type" value="Genomic_DNA"/>
</dbReference>
<keyword evidence="1" id="KW-1133">Transmembrane helix</keyword>
<feature type="transmembrane region" description="Helical" evidence="1">
    <location>
        <begin position="6"/>
        <end position="25"/>
    </location>
</feature>
<feature type="transmembrane region" description="Helical" evidence="1">
    <location>
        <begin position="37"/>
        <end position="56"/>
    </location>
</feature>
<feature type="transmembrane region" description="Helical" evidence="1">
    <location>
        <begin position="161"/>
        <end position="181"/>
    </location>
</feature>
<feature type="transmembrane region" description="Helical" evidence="1">
    <location>
        <begin position="68"/>
        <end position="89"/>
    </location>
</feature>
<reference evidence="2 3" key="1">
    <citation type="submission" date="2016-10" db="EMBL/GenBank/DDBJ databases">
        <authorList>
            <person name="de Groot N.N."/>
        </authorList>
    </citation>
    <scope>NUCLEOTIDE SEQUENCE [LARGE SCALE GENOMIC DNA]</scope>
    <source>
        <strain evidence="2 3">MT12</strain>
    </source>
</reference>
<evidence type="ECO:0000313" key="2">
    <source>
        <dbReference type="EMBL" id="SED98739.1"/>
    </source>
</evidence>
<keyword evidence="1" id="KW-0812">Transmembrane</keyword>
<dbReference type="RefSeq" id="WP_143046826.1">
    <property type="nucleotide sequence ID" value="NZ_FNTH01000001.1"/>
</dbReference>
<dbReference type="AlphaFoldDB" id="A0A1H5F5T6"/>
<organism evidence="2 3">
    <name type="scientific">Bradyrhizobium erythrophlei</name>
    <dbReference type="NCBI Taxonomy" id="1437360"/>
    <lineage>
        <taxon>Bacteria</taxon>
        <taxon>Pseudomonadati</taxon>
        <taxon>Pseudomonadota</taxon>
        <taxon>Alphaproteobacteria</taxon>
        <taxon>Hyphomicrobiales</taxon>
        <taxon>Nitrobacteraceae</taxon>
        <taxon>Bradyrhizobium</taxon>
    </lineage>
</organism>
<feature type="transmembrane region" description="Helical" evidence="1">
    <location>
        <begin position="220"/>
        <end position="242"/>
    </location>
</feature>
<feature type="transmembrane region" description="Helical" evidence="1">
    <location>
        <begin position="110"/>
        <end position="129"/>
    </location>
</feature>
<feature type="transmembrane region" description="Helical" evidence="1">
    <location>
        <begin position="193"/>
        <end position="214"/>
    </location>
</feature>
<evidence type="ECO:0000313" key="3">
    <source>
        <dbReference type="Proteomes" id="UP000198992"/>
    </source>
</evidence>
<dbReference type="Proteomes" id="UP000198992">
    <property type="component" value="Unassembled WGS sequence"/>
</dbReference>
<gene>
    <name evidence="2" type="ORF">SAMN05444164_6523</name>
</gene>
<keyword evidence="1" id="KW-0472">Membrane</keyword>
<accession>A0A1H5F5T6</accession>
<sequence>MMYLVIGLSNLAIGLAYAGLGLLSAWETVSLHRYRGWSRFGIGFSMMAASCGPHHLVHGFQVLQGESVSWSMLAVTLLGLPAGLTFVFLRFETLLGGQGERLIALSPHRAMLLVGGFAVTAGWLAAWAMAQPGANIPFLCTSAELAARATMPSTWIDVASATFYANVFVTVTYGLVGWYLADHQVRRYLATGVWSLSGAALAGVFFSCALIHLIDATTHGSGSMLVFDLIGIPASVYFLWVVEQLHSDSVLDWNRRPLVGAAAAPARPSPWSGRNLQH</sequence>
<dbReference type="OrthoDB" id="5241916at2"/>